<dbReference type="Proteomes" id="UP000657931">
    <property type="component" value="Unassembled WGS sequence"/>
</dbReference>
<keyword evidence="1 5" id="KW-0547">Nucleotide-binding</keyword>
<evidence type="ECO:0000256" key="4">
    <source>
        <dbReference type="ARBA" id="ARBA00022840"/>
    </source>
</evidence>
<reference evidence="8 9" key="1">
    <citation type="submission" date="2020-08" db="EMBL/GenBank/DDBJ databases">
        <title>A Genomic Blueprint of the Chicken Gut Microbiome.</title>
        <authorList>
            <person name="Gilroy R."/>
            <person name="Ravi A."/>
            <person name="Getino M."/>
            <person name="Pursley I."/>
            <person name="Horton D.L."/>
            <person name="Alikhan N.-F."/>
            <person name="Baker D."/>
            <person name="Gharbi K."/>
            <person name="Hall N."/>
            <person name="Watson M."/>
            <person name="Adriaenssens E.M."/>
            <person name="Foster-Nyarko E."/>
            <person name="Jarju S."/>
            <person name="Secka A."/>
            <person name="Antonio M."/>
            <person name="Oren A."/>
            <person name="Chaudhuri R."/>
            <person name="La Ragione R.M."/>
            <person name="Hildebrand F."/>
            <person name="Pallen M.J."/>
        </authorList>
    </citation>
    <scope>NUCLEOTIDE SEQUENCE [LARGE SCALE GENOMIC DNA]</scope>
    <source>
        <strain evidence="8 9">Sa5YUA1</strain>
    </source>
</reference>
<sequence>MTSDIFQEENIRLKEMIRHLEEEKDYINRKIKKDDEDYHDLKHYLSEFTADPMEMYQNYRSMTNIDKTIDFYYSQLNKVKKLLESPYFGRIDFRFEDGDEIEEFYIGKFNLADRDNDILIYDWRAPISSMYYEYELGQAAYEAQVGMIHGEISRKRQYKIKDQQLQYALESSMTIQDDVLQRELSTTSDDRMKTIISTIQKEQNKIVRNESAHTLVIQGVAGSGKSAIALHRIAYLLYKHKEKLSSDQITIISPNKIFADFIANVLPELGEDPVREQTFDDIATALLPKNIKAESLYEQTKRIIEEPHSNYTLRVKLKSSLAYFKQLSNYIKNIDSNIFQPDENMHFGDTIITKEYLLSRFQSYNNLPVKQRLDELSNDVLDILKKSKAAEIKKIPSKIDLRKRLSSYLKFSDAQSIYIHFFNVINHAEALNWNKERLEYQDVFPYIYCIYYFEGIESFDLVKHLVIDEMQDYSPVHYAVINKIFRCKKTILGDFGQMLNPFSLNSDQSFSNIFDRMEFVELNKSYRSSYEIIAFAKQFMPDYSIEAIDRHGEKPEIISYTNQHSLIDELRRLIGQFQNNSFNRLGIICKSEAQVNQLYDELKQFFTLNKLSDTSETFEQGITVTTIQLAKGLEFDEVLIPFANADVYKSKFDKGLLYIAATRAMHKLTVLHKKSELTPLIKNE</sequence>
<evidence type="ECO:0000256" key="6">
    <source>
        <dbReference type="SAM" id="Coils"/>
    </source>
</evidence>
<evidence type="ECO:0000256" key="3">
    <source>
        <dbReference type="ARBA" id="ARBA00022806"/>
    </source>
</evidence>
<dbReference type="EMBL" id="JACSQT010000004">
    <property type="protein sequence ID" value="MBD7937516.1"/>
    <property type="molecule type" value="Genomic_DNA"/>
</dbReference>
<keyword evidence="2 5" id="KW-0378">Hydrolase</keyword>
<accession>A0ABR8QPP1</accession>
<keyword evidence="6" id="KW-0175">Coiled coil</keyword>
<name>A0ABR8QPP1_9BACI</name>
<keyword evidence="9" id="KW-1185">Reference proteome</keyword>
<evidence type="ECO:0000259" key="7">
    <source>
        <dbReference type="PROSITE" id="PS51198"/>
    </source>
</evidence>
<comment type="caution">
    <text evidence="8">The sequence shown here is derived from an EMBL/GenBank/DDBJ whole genome shotgun (WGS) entry which is preliminary data.</text>
</comment>
<evidence type="ECO:0000256" key="1">
    <source>
        <dbReference type="ARBA" id="ARBA00022741"/>
    </source>
</evidence>
<dbReference type="RefSeq" id="WP_191813809.1">
    <property type="nucleotide sequence ID" value="NZ_JACSQT010000004.1"/>
</dbReference>
<evidence type="ECO:0000256" key="2">
    <source>
        <dbReference type="ARBA" id="ARBA00022801"/>
    </source>
</evidence>
<dbReference type="Pfam" id="PF13538">
    <property type="entry name" value="UvrD_C_2"/>
    <property type="match status" value="1"/>
</dbReference>
<evidence type="ECO:0000313" key="9">
    <source>
        <dbReference type="Proteomes" id="UP000657931"/>
    </source>
</evidence>
<evidence type="ECO:0000256" key="5">
    <source>
        <dbReference type="PROSITE-ProRule" id="PRU00560"/>
    </source>
</evidence>
<dbReference type="InterPro" id="IPR027785">
    <property type="entry name" value="UvrD-like_helicase_C"/>
</dbReference>
<protein>
    <submittedName>
        <fullName evidence="8">AAA family ATPase</fullName>
    </submittedName>
</protein>
<feature type="coiled-coil region" evidence="6">
    <location>
        <begin position="3"/>
        <end position="30"/>
    </location>
</feature>
<dbReference type="PANTHER" id="PTHR11070">
    <property type="entry name" value="UVRD / RECB / PCRA DNA HELICASE FAMILY MEMBER"/>
    <property type="match status" value="1"/>
</dbReference>
<dbReference type="InterPro" id="IPR027417">
    <property type="entry name" value="P-loop_NTPase"/>
</dbReference>
<organism evidence="8 9">
    <name type="scientific">Cytobacillus stercorigallinarum</name>
    <dbReference type="NCBI Taxonomy" id="2762240"/>
    <lineage>
        <taxon>Bacteria</taxon>
        <taxon>Bacillati</taxon>
        <taxon>Bacillota</taxon>
        <taxon>Bacilli</taxon>
        <taxon>Bacillales</taxon>
        <taxon>Bacillaceae</taxon>
        <taxon>Cytobacillus</taxon>
    </lineage>
</organism>
<keyword evidence="4 5" id="KW-0067">ATP-binding</keyword>
<dbReference type="Pfam" id="PF00580">
    <property type="entry name" value="UvrD-helicase"/>
    <property type="match status" value="1"/>
</dbReference>
<dbReference type="SUPFAM" id="SSF52540">
    <property type="entry name" value="P-loop containing nucleoside triphosphate hydrolases"/>
    <property type="match status" value="1"/>
</dbReference>
<evidence type="ECO:0000313" key="8">
    <source>
        <dbReference type="EMBL" id="MBD7937516.1"/>
    </source>
</evidence>
<proteinExistence type="predicted"/>
<feature type="domain" description="UvrD-like helicase ATP-binding" evidence="7">
    <location>
        <begin position="198"/>
        <end position="529"/>
    </location>
</feature>
<gene>
    <name evidence="8" type="ORF">H9655_10820</name>
</gene>
<keyword evidence="3 5" id="KW-0347">Helicase</keyword>
<feature type="binding site" evidence="5">
    <location>
        <begin position="219"/>
        <end position="226"/>
    </location>
    <ligand>
        <name>ATP</name>
        <dbReference type="ChEBI" id="CHEBI:30616"/>
    </ligand>
</feature>
<dbReference type="PANTHER" id="PTHR11070:SF17">
    <property type="entry name" value="DNA HELICASE IV"/>
    <property type="match status" value="1"/>
</dbReference>
<dbReference type="InterPro" id="IPR014016">
    <property type="entry name" value="UvrD-like_ATP-bd"/>
</dbReference>
<dbReference type="Gene3D" id="3.40.50.300">
    <property type="entry name" value="P-loop containing nucleotide triphosphate hydrolases"/>
    <property type="match status" value="2"/>
</dbReference>
<dbReference type="InterPro" id="IPR000212">
    <property type="entry name" value="DNA_helicase_UvrD/REP"/>
</dbReference>
<dbReference type="PROSITE" id="PS51198">
    <property type="entry name" value="UVRD_HELICASE_ATP_BIND"/>
    <property type="match status" value="1"/>
</dbReference>